<dbReference type="KEGG" id="scl:sce7998"/>
<dbReference type="EMBL" id="AM746676">
    <property type="protein sequence ID" value="CAN98168.1"/>
    <property type="molecule type" value="Genomic_DNA"/>
</dbReference>
<sequence>MTSAEPSVRYRIGVDENGLGPRLGPMVVTAVLTRVTEAGWQVAGRAPRGALAQRLGDSKQLVAHGDVSLGEAWARALVARGCGRGREKTASGASSVDELLHAVALEDRPALRALCPSHVEEQCWSAEGEAFTAPDELVCAIGKDLDKLSEKGVEVVAVRSVLLCAKRMNDGARAGKNRFVLDLHAMERLVLELRGLAGAEVFAVCGKVGGFGKYGAVFGPLAGRMHAVLEEGRARSAYRFPGLGEIAFVRDSDASDLCVAMASMVGKYVREALMERVARHYQRAVPGLHGASGYYDPVTSAFIGATRLVRRAREIPAECFERGAGESDGESDASLESGGP</sequence>
<dbReference type="InterPro" id="IPR036397">
    <property type="entry name" value="RNaseH_sf"/>
</dbReference>
<evidence type="ECO:0000313" key="3">
    <source>
        <dbReference type="Proteomes" id="UP000002139"/>
    </source>
</evidence>
<accession>A9FGZ4</accession>
<dbReference type="RefSeq" id="WP_012240607.1">
    <property type="nucleotide sequence ID" value="NC_010162.1"/>
</dbReference>
<dbReference type="HOGENOM" id="CLU_056340_0_0_7"/>
<dbReference type="InterPro" id="IPR012337">
    <property type="entry name" value="RNaseH-like_sf"/>
</dbReference>
<dbReference type="OrthoDB" id="5498373at2"/>
<dbReference type="GO" id="GO:0003676">
    <property type="term" value="F:nucleic acid binding"/>
    <property type="evidence" value="ECO:0007669"/>
    <property type="project" value="InterPro"/>
</dbReference>
<gene>
    <name evidence="2" type="ordered locus">sce7998</name>
</gene>
<name>A9FGZ4_SORC5</name>
<proteinExistence type="predicted"/>
<dbReference type="SUPFAM" id="SSF53098">
    <property type="entry name" value="Ribonuclease H-like"/>
    <property type="match status" value="1"/>
</dbReference>
<evidence type="ECO:0000256" key="1">
    <source>
        <dbReference type="SAM" id="MobiDB-lite"/>
    </source>
</evidence>
<keyword evidence="3" id="KW-1185">Reference proteome</keyword>
<dbReference type="Gene3D" id="3.30.420.10">
    <property type="entry name" value="Ribonuclease H-like superfamily/Ribonuclease H"/>
    <property type="match status" value="2"/>
</dbReference>
<protein>
    <submittedName>
        <fullName evidence="2">Uncharacterized protein</fullName>
    </submittedName>
</protein>
<reference evidence="2 3" key="1">
    <citation type="journal article" date="2007" name="Nat. Biotechnol.">
        <title>Complete genome sequence of the myxobacterium Sorangium cellulosum.</title>
        <authorList>
            <person name="Schneiker S."/>
            <person name="Perlova O."/>
            <person name="Kaiser O."/>
            <person name="Gerth K."/>
            <person name="Alici A."/>
            <person name="Altmeyer M.O."/>
            <person name="Bartels D."/>
            <person name="Bekel T."/>
            <person name="Beyer S."/>
            <person name="Bode E."/>
            <person name="Bode H.B."/>
            <person name="Bolten C.J."/>
            <person name="Choudhuri J.V."/>
            <person name="Doss S."/>
            <person name="Elnakady Y.A."/>
            <person name="Frank B."/>
            <person name="Gaigalat L."/>
            <person name="Goesmann A."/>
            <person name="Groeger C."/>
            <person name="Gross F."/>
            <person name="Jelsbak L."/>
            <person name="Jelsbak L."/>
            <person name="Kalinowski J."/>
            <person name="Kegler C."/>
            <person name="Knauber T."/>
            <person name="Konietzny S."/>
            <person name="Kopp M."/>
            <person name="Krause L."/>
            <person name="Krug D."/>
            <person name="Linke B."/>
            <person name="Mahmud T."/>
            <person name="Martinez-Arias R."/>
            <person name="McHardy A.C."/>
            <person name="Merai M."/>
            <person name="Meyer F."/>
            <person name="Mormann S."/>
            <person name="Munoz-Dorado J."/>
            <person name="Perez J."/>
            <person name="Pradella S."/>
            <person name="Rachid S."/>
            <person name="Raddatz G."/>
            <person name="Rosenau F."/>
            <person name="Rueckert C."/>
            <person name="Sasse F."/>
            <person name="Scharfe M."/>
            <person name="Schuster S.C."/>
            <person name="Suen G."/>
            <person name="Treuner-Lange A."/>
            <person name="Velicer G.J."/>
            <person name="Vorholter F.-J."/>
            <person name="Weissman K.J."/>
            <person name="Welch R.D."/>
            <person name="Wenzel S.C."/>
            <person name="Whitworth D.E."/>
            <person name="Wilhelm S."/>
            <person name="Wittmann C."/>
            <person name="Bloecker H."/>
            <person name="Puehler A."/>
            <person name="Mueller R."/>
        </authorList>
    </citation>
    <scope>NUCLEOTIDE SEQUENCE [LARGE SCALE GENOMIC DNA]</scope>
    <source>
        <strain evidence="3">So ce56</strain>
    </source>
</reference>
<organism evidence="2 3">
    <name type="scientific">Sorangium cellulosum (strain So ce56)</name>
    <name type="common">Polyangium cellulosum (strain So ce56)</name>
    <dbReference type="NCBI Taxonomy" id="448385"/>
    <lineage>
        <taxon>Bacteria</taxon>
        <taxon>Pseudomonadati</taxon>
        <taxon>Myxococcota</taxon>
        <taxon>Polyangia</taxon>
        <taxon>Polyangiales</taxon>
        <taxon>Polyangiaceae</taxon>
        <taxon>Sorangium</taxon>
    </lineage>
</organism>
<dbReference type="eggNOG" id="COG0164">
    <property type="taxonomic scope" value="Bacteria"/>
</dbReference>
<dbReference type="Proteomes" id="UP000002139">
    <property type="component" value="Chromosome"/>
</dbReference>
<dbReference type="AlphaFoldDB" id="A9FGZ4"/>
<feature type="region of interest" description="Disordered" evidence="1">
    <location>
        <begin position="320"/>
        <end position="340"/>
    </location>
</feature>
<dbReference type="STRING" id="448385.sce7998"/>
<dbReference type="BioCyc" id="SCEL448385:SCE_RS40950-MONOMER"/>
<evidence type="ECO:0000313" key="2">
    <source>
        <dbReference type="EMBL" id="CAN98168.1"/>
    </source>
</evidence>